<dbReference type="PANTHER" id="PTHR43353:SF3">
    <property type="entry name" value="ALDEHYDE DEHYDROGENASE-RELATED"/>
    <property type="match status" value="1"/>
</dbReference>
<evidence type="ECO:0000313" key="3">
    <source>
        <dbReference type="EMBL" id="MCS5716270.1"/>
    </source>
</evidence>
<protein>
    <submittedName>
        <fullName evidence="3">Aldehyde dehydrogenase family protein</fullName>
    </submittedName>
</protein>
<keyword evidence="1" id="KW-0560">Oxidoreductase</keyword>
<dbReference type="InterPro" id="IPR016161">
    <property type="entry name" value="Ald_DH/histidinol_DH"/>
</dbReference>
<dbReference type="InterPro" id="IPR015590">
    <property type="entry name" value="Aldehyde_DH_dom"/>
</dbReference>
<dbReference type="PANTHER" id="PTHR43353">
    <property type="entry name" value="SUCCINATE-SEMIALDEHYDE DEHYDROGENASE, MITOCHONDRIAL"/>
    <property type="match status" value="1"/>
</dbReference>
<dbReference type="Gene3D" id="3.40.605.10">
    <property type="entry name" value="Aldehyde Dehydrogenase, Chain A, domain 1"/>
    <property type="match status" value="1"/>
</dbReference>
<evidence type="ECO:0000256" key="1">
    <source>
        <dbReference type="ARBA" id="ARBA00023002"/>
    </source>
</evidence>
<evidence type="ECO:0000259" key="2">
    <source>
        <dbReference type="Pfam" id="PF00171"/>
    </source>
</evidence>
<name>A0ABT2GJ65_9MICO</name>
<dbReference type="RefSeq" id="WP_259487768.1">
    <property type="nucleotide sequence ID" value="NZ_JANTEZ010000010.1"/>
</dbReference>
<dbReference type="Pfam" id="PF00171">
    <property type="entry name" value="Aldedh"/>
    <property type="match status" value="1"/>
</dbReference>
<accession>A0ABT2GJ65</accession>
<reference evidence="3" key="1">
    <citation type="submission" date="2022-08" db="EMBL/GenBank/DDBJ databases">
        <authorList>
            <person name="Deng Y."/>
            <person name="Han X.-F."/>
            <person name="Zhang Y.-Q."/>
        </authorList>
    </citation>
    <scope>NUCLEOTIDE SEQUENCE</scope>
    <source>
        <strain evidence="3">CPCC 205716</strain>
    </source>
</reference>
<dbReference type="InterPro" id="IPR050740">
    <property type="entry name" value="Aldehyde_DH_Superfamily"/>
</dbReference>
<gene>
    <name evidence="3" type="ORF">NVV95_17110</name>
</gene>
<proteinExistence type="predicted"/>
<dbReference type="InterPro" id="IPR016162">
    <property type="entry name" value="Ald_DH_N"/>
</dbReference>
<dbReference type="SUPFAM" id="SSF53720">
    <property type="entry name" value="ALDH-like"/>
    <property type="match status" value="1"/>
</dbReference>
<dbReference type="EMBL" id="JANTEZ010000010">
    <property type="protein sequence ID" value="MCS5716270.1"/>
    <property type="molecule type" value="Genomic_DNA"/>
</dbReference>
<keyword evidence="4" id="KW-1185">Reference proteome</keyword>
<evidence type="ECO:0000313" key="4">
    <source>
        <dbReference type="Proteomes" id="UP001165580"/>
    </source>
</evidence>
<feature type="domain" description="Aldehyde dehydrogenase" evidence="2">
    <location>
        <begin position="17"/>
        <end position="445"/>
    </location>
</feature>
<dbReference type="InterPro" id="IPR016163">
    <property type="entry name" value="Ald_DH_C"/>
</dbReference>
<sequence length="510" mass="51583">MTPAAERITSPAAERTTSPAELDAIAERARRASAALVGTPAAARARWLSAAADDLDAAADELVELADRETSLGRPRLPGELARTTAQLRLFAEAILEGSYIEATIDHADPAAVPPHGDLRRMLRPLGPVGVFGASNFPFAFSIAGGDTASALAAGCPVIVKAHPAHPLLSHRTAEIVDAALTAARAPAGTFAMIEGRDAGTALVTHPAVRAIGFTGSLHGGRALFDLAAGRPDPIPFYGELSALNPVLITSAALEARAAELAEGLVGSFTLGAGQFCTKPGVVLVPRASGFADRVGAVLGAGANASADASTSAGPRMLSAAIASGYGDGVQALTAHPSVRVVAGGAAQASAAAADGRASVALFETAAATVLADPDALLVECFGPAALVIEYDDRAQALAVLGAIGGSLTATLHAEPGEPVDDVVAAMTAIAGRVLFAGWPTGVAVTWSQQHGGPWPATTSIHTSVGVTALRRFLRPVAYQDAPDPLLPPELREANPLGIPRRVDGALTLD</sequence>
<dbReference type="Proteomes" id="UP001165580">
    <property type="component" value="Unassembled WGS sequence"/>
</dbReference>
<dbReference type="Gene3D" id="3.40.309.10">
    <property type="entry name" value="Aldehyde Dehydrogenase, Chain A, domain 2"/>
    <property type="match status" value="1"/>
</dbReference>
<comment type="caution">
    <text evidence="3">The sequence shown here is derived from an EMBL/GenBank/DDBJ whole genome shotgun (WGS) entry which is preliminary data.</text>
</comment>
<organism evidence="3 4">
    <name type="scientific">Herbiconiux gentiana</name>
    <dbReference type="NCBI Taxonomy" id="2970912"/>
    <lineage>
        <taxon>Bacteria</taxon>
        <taxon>Bacillati</taxon>
        <taxon>Actinomycetota</taxon>
        <taxon>Actinomycetes</taxon>
        <taxon>Micrococcales</taxon>
        <taxon>Microbacteriaceae</taxon>
        <taxon>Herbiconiux</taxon>
    </lineage>
</organism>